<dbReference type="EMBL" id="JAESVA010000001">
    <property type="protein sequence ID" value="MCB8879128.1"/>
    <property type="molecule type" value="Genomic_DNA"/>
</dbReference>
<feature type="transmembrane region" description="Helical" evidence="1">
    <location>
        <begin position="361"/>
        <end position="380"/>
    </location>
</feature>
<sequence length="484" mass="51030">MRPFPLLSVIAALIFAGLLLGSAAWLRGPEYDEGYTAFVTGKAPRPAWPTAPFRAGDMRGAFTPAPMPWRIAGNLRRTDVHPPLYFWAIWVWRRVFGPDLWVSRLLSVAFSLGALAVLAALAREAGFPVVPALLITIGAYGFVATGITMRGFALAQCLMLAGLLLVLRCARKEPGQPLAAGLLLGAASFSNYLTAFTATAALLWLAMRNPRRAVWLLIGLLPFIAGDGFFFLAQRGSRIGQFPPFTIGGMAAALAHAAGGALLGGLPLYLPTGVGRVALTGLLGALLIAMLGLPAVLWRRMTLKAPAALFAMAAIAPVLGLCVMGLVAGTIPVEIRYLCFAIPPFALMLAEAAVRLSRPIGLSLLAVLLTVQGSSIAGLLTRPETMQPEQAAARAAWAQAGSTGLALLPRGNDGVGIVSAFLTAAPDDLHILLVTPQTTEAELAGVLTRGQWPCVTTAMIGADRDSRATLSLLARMRNLNCQMR</sequence>
<protein>
    <submittedName>
        <fullName evidence="3">Glycosyltransferase family 39 protein</fullName>
    </submittedName>
</protein>
<dbReference type="Proteomes" id="UP000721844">
    <property type="component" value="Unassembled WGS sequence"/>
</dbReference>
<evidence type="ECO:0000259" key="2">
    <source>
        <dbReference type="Pfam" id="PF13231"/>
    </source>
</evidence>
<keyword evidence="4" id="KW-1185">Reference proteome</keyword>
<dbReference type="RefSeq" id="WP_227305651.1">
    <property type="nucleotide sequence ID" value="NZ_JAESVA010000001.1"/>
</dbReference>
<dbReference type="InterPro" id="IPR038731">
    <property type="entry name" value="RgtA/B/C-like"/>
</dbReference>
<dbReference type="Pfam" id="PF13231">
    <property type="entry name" value="PMT_2"/>
    <property type="match status" value="1"/>
</dbReference>
<name>A0A963YZM8_9PROT</name>
<proteinExistence type="predicted"/>
<accession>A0A963YZM8</accession>
<feature type="transmembrane region" description="Helical" evidence="1">
    <location>
        <begin position="101"/>
        <end position="122"/>
    </location>
</feature>
<feature type="transmembrane region" description="Helical" evidence="1">
    <location>
        <begin position="276"/>
        <end position="297"/>
    </location>
</feature>
<feature type="transmembrane region" description="Helical" evidence="1">
    <location>
        <begin position="129"/>
        <end position="147"/>
    </location>
</feature>
<feature type="transmembrane region" description="Helical" evidence="1">
    <location>
        <begin position="335"/>
        <end position="354"/>
    </location>
</feature>
<evidence type="ECO:0000313" key="3">
    <source>
        <dbReference type="EMBL" id="MCB8879128.1"/>
    </source>
</evidence>
<feature type="transmembrane region" description="Helical" evidence="1">
    <location>
        <begin position="153"/>
        <end position="170"/>
    </location>
</feature>
<feature type="transmembrane region" description="Helical" evidence="1">
    <location>
        <begin position="309"/>
        <end position="329"/>
    </location>
</feature>
<keyword evidence="1" id="KW-0812">Transmembrane</keyword>
<feature type="transmembrane region" description="Helical" evidence="1">
    <location>
        <begin position="182"/>
        <end position="207"/>
    </location>
</feature>
<feature type="transmembrane region" description="Helical" evidence="1">
    <location>
        <begin position="245"/>
        <end position="270"/>
    </location>
</feature>
<keyword evidence="1" id="KW-1133">Transmembrane helix</keyword>
<organism evidence="3 4">
    <name type="scientific">Acidisoma cellulosilyticum</name>
    <dbReference type="NCBI Taxonomy" id="2802395"/>
    <lineage>
        <taxon>Bacteria</taxon>
        <taxon>Pseudomonadati</taxon>
        <taxon>Pseudomonadota</taxon>
        <taxon>Alphaproteobacteria</taxon>
        <taxon>Acetobacterales</taxon>
        <taxon>Acidocellaceae</taxon>
        <taxon>Acidisoma</taxon>
    </lineage>
</organism>
<reference evidence="3 4" key="1">
    <citation type="journal article" date="2021" name="Microorganisms">
        <title>Acidisoma silvae sp. nov. and Acidisomacellulosilytica sp. nov., Two Acidophilic Bacteria Isolated from Decaying Wood, Hydrolyzing Cellulose and Producing Poly-3-hydroxybutyrate.</title>
        <authorList>
            <person name="Mieszkin S."/>
            <person name="Pouder E."/>
            <person name="Uroz S."/>
            <person name="Simon-Colin C."/>
            <person name="Alain K."/>
        </authorList>
    </citation>
    <scope>NUCLEOTIDE SEQUENCE [LARGE SCALE GENOMIC DNA]</scope>
    <source>
        <strain evidence="3 4">HW T5.17</strain>
    </source>
</reference>
<feature type="transmembrane region" description="Helical" evidence="1">
    <location>
        <begin position="213"/>
        <end position="233"/>
    </location>
</feature>
<evidence type="ECO:0000313" key="4">
    <source>
        <dbReference type="Proteomes" id="UP000721844"/>
    </source>
</evidence>
<dbReference type="AlphaFoldDB" id="A0A963YZM8"/>
<keyword evidence="1" id="KW-0472">Membrane</keyword>
<comment type="caution">
    <text evidence="3">The sequence shown here is derived from an EMBL/GenBank/DDBJ whole genome shotgun (WGS) entry which is preliminary data.</text>
</comment>
<feature type="domain" description="Glycosyltransferase RgtA/B/C/D-like" evidence="2">
    <location>
        <begin position="81"/>
        <end position="213"/>
    </location>
</feature>
<gene>
    <name evidence="3" type="ORF">ACELLULO517_02695</name>
</gene>
<evidence type="ECO:0000256" key="1">
    <source>
        <dbReference type="SAM" id="Phobius"/>
    </source>
</evidence>